<dbReference type="AlphaFoldDB" id="A0A5C7Y225"/>
<organism evidence="1 2">
    <name type="scientific">Mycolicibacter arupensis</name>
    <dbReference type="NCBI Taxonomy" id="342002"/>
    <lineage>
        <taxon>Bacteria</taxon>
        <taxon>Bacillati</taxon>
        <taxon>Actinomycetota</taxon>
        <taxon>Actinomycetes</taxon>
        <taxon>Mycobacteriales</taxon>
        <taxon>Mycobacteriaceae</taxon>
        <taxon>Mycolicibacter</taxon>
    </lineage>
</organism>
<evidence type="ECO:0000313" key="2">
    <source>
        <dbReference type="Proteomes" id="UP000321797"/>
    </source>
</evidence>
<name>A0A5C7Y225_9MYCO</name>
<evidence type="ECO:0000313" key="1">
    <source>
        <dbReference type="EMBL" id="TXI55919.1"/>
    </source>
</evidence>
<gene>
    <name evidence="1" type="ORF">E6Q54_11875</name>
</gene>
<dbReference type="EMBL" id="SSGD01000061">
    <property type="protein sequence ID" value="TXI55919.1"/>
    <property type="molecule type" value="Genomic_DNA"/>
</dbReference>
<dbReference type="RefSeq" id="WP_276760772.1">
    <property type="nucleotide sequence ID" value="NZ_SSGD01000061.1"/>
</dbReference>
<dbReference type="Proteomes" id="UP000321797">
    <property type="component" value="Unassembled WGS sequence"/>
</dbReference>
<protein>
    <submittedName>
        <fullName evidence="1">Uncharacterized protein</fullName>
    </submittedName>
</protein>
<sequence>MYDDDFDNDDLYANAPVRRPFYAATASGCTDEAIHKRLMLEWYGLTSVRGSAWYQWAYCPCRLSGKRCVRECMSWKLRPSIRGIWDHARAWRNADGDLVFTTEPWGNPFDTTDEFASLTAELDELGIVTSFEGRSPYGASYVLFAVNADTAAGKRMSRYRK</sequence>
<comment type="caution">
    <text evidence="1">The sequence shown here is derived from an EMBL/GenBank/DDBJ whole genome shotgun (WGS) entry which is preliminary data.</text>
</comment>
<accession>A0A5C7Y225</accession>
<proteinExistence type="predicted"/>
<reference evidence="1 2" key="1">
    <citation type="submission" date="2018-09" db="EMBL/GenBank/DDBJ databases">
        <title>Metagenome Assembled Genomes from an Advanced Water Purification Facility.</title>
        <authorList>
            <person name="Stamps B.W."/>
            <person name="Spear J.R."/>
        </authorList>
    </citation>
    <scope>NUCLEOTIDE SEQUENCE [LARGE SCALE GENOMIC DNA]</scope>
    <source>
        <strain evidence="1">Bin_29_2</strain>
    </source>
</reference>